<keyword evidence="4" id="KW-1185">Reference proteome</keyword>
<dbReference type="PROSITE" id="PS50088">
    <property type="entry name" value="ANK_REPEAT"/>
    <property type="match status" value="1"/>
</dbReference>
<proteinExistence type="predicted"/>
<dbReference type="Gene3D" id="1.25.40.20">
    <property type="entry name" value="Ankyrin repeat-containing domain"/>
    <property type="match status" value="1"/>
</dbReference>
<feature type="compositionally biased region" description="Gly residues" evidence="2">
    <location>
        <begin position="7"/>
        <end position="26"/>
    </location>
</feature>
<dbReference type="AlphaFoldDB" id="A0A8H6XJM4"/>
<reference evidence="3" key="1">
    <citation type="submission" date="2020-05" db="EMBL/GenBank/DDBJ databases">
        <title>Mycena genomes resolve the evolution of fungal bioluminescence.</title>
        <authorList>
            <person name="Tsai I.J."/>
        </authorList>
    </citation>
    <scope>NUCLEOTIDE SEQUENCE</scope>
    <source>
        <strain evidence="3">160909Yilan</strain>
    </source>
</reference>
<dbReference type="InterPro" id="IPR036770">
    <property type="entry name" value="Ankyrin_rpt-contain_sf"/>
</dbReference>
<gene>
    <name evidence="3" type="ORF">MSAN_01995100</name>
</gene>
<dbReference type="Pfam" id="PF12796">
    <property type="entry name" value="Ank_2"/>
    <property type="match status" value="1"/>
</dbReference>
<evidence type="ECO:0000256" key="1">
    <source>
        <dbReference type="PROSITE-ProRule" id="PRU00023"/>
    </source>
</evidence>
<name>A0A8H6XJM4_9AGAR</name>
<organism evidence="3 4">
    <name type="scientific">Mycena sanguinolenta</name>
    <dbReference type="NCBI Taxonomy" id="230812"/>
    <lineage>
        <taxon>Eukaryota</taxon>
        <taxon>Fungi</taxon>
        <taxon>Dikarya</taxon>
        <taxon>Basidiomycota</taxon>
        <taxon>Agaricomycotina</taxon>
        <taxon>Agaricomycetes</taxon>
        <taxon>Agaricomycetidae</taxon>
        <taxon>Agaricales</taxon>
        <taxon>Marasmiineae</taxon>
        <taxon>Mycenaceae</taxon>
        <taxon>Mycena</taxon>
    </lineage>
</organism>
<feature type="repeat" description="ANK" evidence="1">
    <location>
        <begin position="143"/>
        <end position="166"/>
    </location>
</feature>
<dbReference type="InterPro" id="IPR002110">
    <property type="entry name" value="Ankyrin_rpt"/>
</dbReference>
<accession>A0A8H6XJM4</accession>
<dbReference type="OrthoDB" id="194358at2759"/>
<dbReference type="SMART" id="SM00248">
    <property type="entry name" value="ANK"/>
    <property type="match status" value="2"/>
</dbReference>
<sequence length="457" mass="50054">MDVTISGGSGGTGGRGTNEGIGGAGGIGEGPQVDFPYIPNIFHPGKLINEYLFYRVPEAVVAITHDDDWGDILSEDPSTGSGIETLLDMLQCIDNKFTVSKADEVTPQVAFLVPRHLAAKKGHFDIVKHLIKQDTSVQPGTEDGRTVLHSASERGHIHTVQSLINKISFLGSHSSAPPRLRIYISTPTGTNSIPWEATTGIIITLDPSYLNLAKKLSKPSSTFTDSFIPHQLIVWKAIKFGGRSGETATVCLPLNLGFGDALEDAEGKRIVRDTIFSFAPLRTLVKRTQIGSWNHESFRRRIPDHLVLAQNTVNYPLSFAIGTIQQTGSVLEFSPFLLIPDVEPGDFCIASQCAELRVNAYIAQNVQERQRLDRDMLDAAHNGSTVDPRLSKEDDVAAPVPEPYLEEVEHVPKILSPPLLGENGTLVASLAQKTHWRLVDEKGTFKLKIERFVEDRV</sequence>
<dbReference type="SUPFAM" id="SSF48403">
    <property type="entry name" value="Ankyrin repeat"/>
    <property type="match status" value="1"/>
</dbReference>
<evidence type="ECO:0000313" key="4">
    <source>
        <dbReference type="Proteomes" id="UP000623467"/>
    </source>
</evidence>
<keyword evidence="1" id="KW-0040">ANK repeat</keyword>
<dbReference type="Proteomes" id="UP000623467">
    <property type="component" value="Unassembled WGS sequence"/>
</dbReference>
<protein>
    <recommendedName>
        <fullName evidence="5">Ankyrin</fullName>
    </recommendedName>
</protein>
<dbReference type="EMBL" id="JACAZH010000024">
    <property type="protein sequence ID" value="KAF7342795.1"/>
    <property type="molecule type" value="Genomic_DNA"/>
</dbReference>
<evidence type="ECO:0000313" key="3">
    <source>
        <dbReference type="EMBL" id="KAF7342795.1"/>
    </source>
</evidence>
<comment type="caution">
    <text evidence="3">The sequence shown here is derived from an EMBL/GenBank/DDBJ whole genome shotgun (WGS) entry which is preliminary data.</text>
</comment>
<evidence type="ECO:0008006" key="5">
    <source>
        <dbReference type="Google" id="ProtNLM"/>
    </source>
</evidence>
<evidence type="ECO:0000256" key="2">
    <source>
        <dbReference type="SAM" id="MobiDB-lite"/>
    </source>
</evidence>
<dbReference type="PROSITE" id="PS50297">
    <property type="entry name" value="ANK_REP_REGION"/>
    <property type="match status" value="1"/>
</dbReference>
<feature type="region of interest" description="Disordered" evidence="2">
    <location>
        <begin position="1"/>
        <end position="26"/>
    </location>
</feature>